<dbReference type="EMBL" id="RZOA01000024">
    <property type="protein sequence ID" value="KAA8821802.1"/>
    <property type="molecule type" value="Genomic_DNA"/>
</dbReference>
<organism evidence="3 4">
    <name type="scientific">Bifidobacterium vespertilionis</name>
    <dbReference type="NCBI Taxonomy" id="2562524"/>
    <lineage>
        <taxon>Bacteria</taxon>
        <taxon>Bacillati</taxon>
        <taxon>Actinomycetota</taxon>
        <taxon>Actinomycetes</taxon>
        <taxon>Bifidobacteriales</taxon>
        <taxon>Bifidobacteriaceae</taxon>
        <taxon>Bifidobacterium</taxon>
    </lineage>
</organism>
<dbReference type="InterPro" id="IPR007345">
    <property type="entry name" value="Polysacch_pyruvyl_Trfase"/>
</dbReference>
<keyword evidence="2" id="KW-0067">ATP-binding</keyword>
<dbReference type="AlphaFoldDB" id="A0A5J5DV95"/>
<dbReference type="GO" id="GO:0016740">
    <property type="term" value="F:transferase activity"/>
    <property type="evidence" value="ECO:0007669"/>
    <property type="project" value="UniProtKB-KW"/>
</dbReference>
<keyword evidence="3" id="KW-0808">Transferase</keyword>
<dbReference type="OrthoDB" id="9811182at2"/>
<dbReference type="Pfam" id="PF04230">
    <property type="entry name" value="PS_pyruv_trans"/>
    <property type="match status" value="1"/>
</dbReference>
<dbReference type="GO" id="GO:0005524">
    <property type="term" value="F:ATP binding"/>
    <property type="evidence" value="ECO:0007669"/>
    <property type="project" value="UniProtKB-KW"/>
</dbReference>
<sequence length="370" mass="42613">MNNIYVSTIIDSYNYGTVLQAVATRDVLSEYGKPYFIDYCRPDWTSIGLRQIYLRDKHHNPAINLLRYCVAFPNLRKNKYIFRSFVERQLDLVDSTPYLEGGPFDANAIYCVGSDQTWNEELNKGIDPVYTLMHVPQYMKKFSFSASFGRPSIPDREATMMKPLLEQFTAISVRESSSVKILNDMGIKTGVALKDPVLLCRPQLWHELSENVAEMSQSYVLIYMLNENPRMVEYARLLASSERITVRIIRFNRTKPVPSGCEPIYQPSPEQWVACFRDAKYIVTDSFHGTCFSILFQKPMIVFNPPRYSIRLSDVLKDFGLTERRVADDESISKISIASDPIDWNHVNNAMSVFQTQARNFLKSVINIEP</sequence>
<dbReference type="Proteomes" id="UP000345527">
    <property type="component" value="Unassembled WGS sequence"/>
</dbReference>
<evidence type="ECO:0000313" key="5">
    <source>
        <dbReference type="Proteomes" id="UP000374630"/>
    </source>
</evidence>
<gene>
    <name evidence="3" type="ORF">EM848_10080</name>
    <name evidence="2" type="ORF">EMO90_06100</name>
</gene>
<accession>A0A5J5DV95</accession>
<feature type="domain" description="Polysaccharide pyruvyl transferase" evidence="1">
    <location>
        <begin position="14"/>
        <end position="304"/>
    </location>
</feature>
<keyword evidence="5" id="KW-1185">Reference proteome</keyword>
<proteinExistence type="predicted"/>
<evidence type="ECO:0000259" key="1">
    <source>
        <dbReference type="Pfam" id="PF04230"/>
    </source>
</evidence>
<dbReference type="EMBL" id="RZNZ01000007">
    <property type="protein sequence ID" value="KAA8820751.1"/>
    <property type="molecule type" value="Genomic_DNA"/>
</dbReference>
<evidence type="ECO:0000313" key="2">
    <source>
        <dbReference type="EMBL" id="KAA8820751.1"/>
    </source>
</evidence>
<keyword evidence="2" id="KW-0547">Nucleotide-binding</keyword>
<evidence type="ECO:0000313" key="3">
    <source>
        <dbReference type="EMBL" id="KAA8821802.1"/>
    </source>
</evidence>
<protein>
    <submittedName>
        <fullName evidence="3">Polysaccharide pyruvyl transferase family protein</fullName>
    </submittedName>
</protein>
<evidence type="ECO:0000313" key="4">
    <source>
        <dbReference type="Proteomes" id="UP000345527"/>
    </source>
</evidence>
<dbReference type="Proteomes" id="UP000374630">
    <property type="component" value="Unassembled WGS sequence"/>
</dbReference>
<comment type="caution">
    <text evidence="3">The sequence shown here is derived from an EMBL/GenBank/DDBJ whole genome shotgun (WGS) entry which is preliminary data.</text>
</comment>
<reference evidence="4 5" key="1">
    <citation type="journal article" date="2019" name="Syst. Appl. Microbiol.">
        <title>Characterization of Bifidobacterium species in feaces of the Egyptian fruit bat: Description of B. vespertilionis sp. nov. and B. rousetti sp. nov.</title>
        <authorList>
            <person name="Modesto M."/>
            <person name="Satti M."/>
            <person name="Watanabe K."/>
            <person name="Puglisi E."/>
            <person name="Morelli L."/>
            <person name="Huang C.-H."/>
            <person name="Liou J.-S."/>
            <person name="Miyashita M."/>
            <person name="Tamura T."/>
            <person name="Saito S."/>
            <person name="Mori K."/>
            <person name="Huang L."/>
            <person name="Sciavilla P."/>
            <person name="Sandri C."/>
            <person name="Spiezio C."/>
            <person name="Vitali F."/>
            <person name="Cavalieri D."/>
            <person name="Perpetuini G."/>
            <person name="Tofalo R."/>
            <person name="Bonetti A."/>
            <person name="Arita M."/>
            <person name="Mattarelli P."/>
        </authorList>
    </citation>
    <scope>NUCLEOTIDE SEQUENCE [LARGE SCALE GENOMIC DNA]</scope>
    <source>
        <strain evidence="2 5">RST16</strain>
        <strain evidence="3 4">RST8</strain>
    </source>
</reference>
<name>A0A5J5DV95_9BIFI</name>